<organism evidence="2 3">
    <name type="scientific">Aquipseudomonas ullengensis</name>
    <dbReference type="NCBI Taxonomy" id="2759166"/>
    <lineage>
        <taxon>Bacteria</taxon>
        <taxon>Pseudomonadati</taxon>
        <taxon>Pseudomonadota</taxon>
        <taxon>Gammaproteobacteria</taxon>
        <taxon>Pseudomonadales</taxon>
        <taxon>Pseudomonadaceae</taxon>
        <taxon>Aquipseudomonas</taxon>
    </lineage>
</organism>
<keyword evidence="1" id="KW-0732">Signal</keyword>
<dbReference type="AlphaFoldDB" id="A0A7W4LMC8"/>
<protein>
    <submittedName>
        <fullName evidence="2">Uncharacterized protein</fullName>
    </submittedName>
</protein>
<sequence length="167" mass="18607">MRHCLALIILIATNALAVESHCSSQERTIFSCKVMNSSKVVSLCASQNLSAESGSLTYKFGKINRIELSYPNNSERSLEKFRYAHYVRYQVDRKQISFTIGAYNYSILDYYEGEQKPSTYRGVLVVDTRVENSETSLLCGPQAISDLTTLDGLVPCDEGNALANCKP</sequence>
<dbReference type="RefSeq" id="WP_183089372.1">
    <property type="nucleotide sequence ID" value="NZ_JACJUD010000004.1"/>
</dbReference>
<feature type="signal peptide" evidence="1">
    <location>
        <begin position="1"/>
        <end position="17"/>
    </location>
</feature>
<feature type="chain" id="PRO_5030896426" evidence="1">
    <location>
        <begin position="18"/>
        <end position="167"/>
    </location>
</feature>
<evidence type="ECO:0000313" key="2">
    <source>
        <dbReference type="EMBL" id="MBB2495822.1"/>
    </source>
</evidence>
<dbReference type="Proteomes" id="UP000542720">
    <property type="component" value="Unassembled WGS sequence"/>
</dbReference>
<proteinExistence type="predicted"/>
<accession>A0A7W4LMC8</accession>
<reference evidence="2 3" key="1">
    <citation type="submission" date="2020-08" db="EMBL/GenBank/DDBJ databases">
        <authorList>
            <person name="Kim C.M."/>
        </authorList>
    </citation>
    <scope>NUCLEOTIDE SEQUENCE [LARGE SCALE GENOMIC DNA]</scope>
    <source>
        <strain evidence="2 3">UL070</strain>
    </source>
</reference>
<comment type="caution">
    <text evidence="2">The sequence shown here is derived from an EMBL/GenBank/DDBJ whole genome shotgun (WGS) entry which is preliminary data.</text>
</comment>
<dbReference type="EMBL" id="JACJUD010000004">
    <property type="protein sequence ID" value="MBB2495822.1"/>
    <property type="molecule type" value="Genomic_DNA"/>
</dbReference>
<evidence type="ECO:0000313" key="3">
    <source>
        <dbReference type="Proteomes" id="UP000542720"/>
    </source>
</evidence>
<name>A0A7W4LMC8_9GAMM</name>
<keyword evidence="3" id="KW-1185">Reference proteome</keyword>
<gene>
    <name evidence="2" type="ORF">H3H51_12405</name>
</gene>
<evidence type="ECO:0000256" key="1">
    <source>
        <dbReference type="SAM" id="SignalP"/>
    </source>
</evidence>